<gene>
    <name evidence="2" type="ORF">Tci_682042</name>
</gene>
<evidence type="ECO:0000313" key="2">
    <source>
        <dbReference type="EMBL" id="GFB10071.1"/>
    </source>
</evidence>
<protein>
    <submittedName>
        <fullName evidence="2">RNA-directed DNA polymerase, eukaryota</fullName>
    </submittedName>
</protein>
<evidence type="ECO:0000256" key="1">
    <source>
        <dbReference type="SAM" id="Phobius"/>
    </source>
</evidence>
<dbReference type="PANTHER" id="PTHR33116">
    <property type="entry name" value="REVERSE TRANSCRIPTASE ZINC-BINDING DOMAIN-CONTAINING PROTEIN-RELATED-RELATED"/>
    <property type="match status" value="1"/>
</dbReference>
<accession>A0A699KXS9</accession>
<keyword evidence="2" id="KW-0548">Nucleotidyltransferase</keyword>
<reference evidence="2" key="1">
    <citation type="journal article" date="2019" name="Sci. Rep.">
        <title>Draft genome of Tanacetum cinerariifolium, the natural source of mosquito coil.</title>
        <authorList>
            <person name="Yamashiro T."/>
            <person name="Shiraishi A."/>
            <person name="Satake H."/>
            <person name="Nakayama K."/>
        </authorList>
    </citation>
    <scope>NUCLEOTIDE SEQUENCE</scope>
</reference>
<dbReference type="AlphaFoldDB" id="A0A699KXS9"/>
<organism evidence="2">
    <name type="scientific">Tanacetum cinerariifolium</name>
    <name type="common">Dalmatian daisy</name>
    <name type="synonym">Chrysanthemum cinerariifolium</name>
    <dbReference type="NCBI Taxonomy" id="118510"/>
    <lineage>
        <taxon>Eukaryota</taxon>
        <taxon>Viridiplantae</taxon>
        <taxon>Streptophyta</taxon>
        <taxon>Embryophyta</taxon>
        <taxon>Tracheophyta</taxon>
        <taxon>Spermatophyta</taxon>
        <taxon>Magnoliopsida</taxon>
        <taxon>eudicotyledons</taxon>
        <taxon>Gunneridae</taxon>
        <taxon>Pentapetalae</taxon>
        <taxon>asterids</taxon>
        <taxon>campanulids</taxon>
        <taxon>Asterales</taxon>
        <taxon>Asteraceae</taxon>
        <taxon>Asteroideae</taxon>
        <taxon>Anthemideae</taxon>
        <taxon>Anthemidinae</taxon>
        <taxon>Tanacetum</taxon>
    </lineage>
</organism>
<proteinExistence type="predicted"/>
<feature type="non-terminal residue" evidence="2">
    <location>
        <position position="1"/>
    </location>
</feature>
<keyword evidence="1" id="KW-0472">Membrane</keyword>
<dbReference type="GO" id="GO:0003964">
    <property type="term" value="F:RNA-directed DNA polymerase activity"/>
    <property type="evidence" value="ECO:0007669"/>
    <property type="project" value="UniProtKB-KW"/>
</dbReference>
<comment type="caution">
    <text evidence="2">The sequence shown here is derived from an EMBL/GenBank/DDBJ whole genome shotgun (WGS) entry which is preliminary data.</text>
</comment>
<dbReference type="PANTHER" id="PTHR33116:SF79">
    <property type="entry name" value="REVERSE TRANSCRIPTASE DOMAIN, ZINC FINGER, CCHC-TYPE-RELATED"/>
    <property type="match status" value="1"/>
</dbReference>
<name>A0A699KXS9_TANCI</name>
<feature type="transmembrane region" description="Helical" evidence="1">
    <location>
        <begin position="266"/>
        <end position="294"/>
    </location>
</feature>
<dbReference type="EMBL" id="BKCJ010552120">
    <property type="protein sequence ID" value="GFB10071.1"/>
    <property type="molecule type" value="Genomic_DNA"/>
</dbReference>
<keyword evidence="2" id="KW-0808">Transferase</keyword>
<keyword evidence="1" id="KW-1133">Transmembrane helix</keyword>
<sequence length="381" mass="43291">SKINIQQNLSEVDKLIDQGKSNDEILIKRITLFNDLRELNNMNAMEISQKAKIRWSIKGDENSKYFHRIMNKKRSQLAIRVTLANEEWISEPHRVKNEFLVISRSNFRLSKLLLCALTSLFQLAYLQIKFKIWSVLLLMKRSKGLFRIVAPTNHLGQMDFLLIFTVDFEKAFDSVKWDYLDETLKAFGFGLKWHNWISSCLNNATGSVLVNGISLNDSFAVSYLFYADDVVFIGEWNNNNIQTLLSVLRCFYLASSIKINLRKSKLIGIGVSSNVVAATASLIGCSILTAPFIYLGVKVGSNMSRITSWDDIISKVSSRLSKWKLKLFSIGSHLSLLKSVLTSILLYHMSIFKVPIGVLNHLGSIPRNFFYGVDGSDRKLA</sequence>
<keyword evidence="1" id="KW-0812">Transmembrane</keyword>
<keyword evidence="2" id="KW-0695">RNA-directed DNA polymerase</keyword>